<evidence type="ECO:0000256" key="1">
    <source>
        <dbReference type="ARBA" id="ARBA00006249"/>
    </source>
</evidence>
<evidence type="ECO:0000256" key="2">
    <source>
        <dbReference type="ARBA" id="ARBA00022487"/>
    </source>
</evidence>
<dbReference type="EMBL" id="SNXC01000013">
    <property type="protein sequence ID" value="TDO96947.1"/>
    <property type="molecule type" value="Genomic_DNA"/>
</dbReference>
<proteinExistence type="inferred from homology"/>
<organism evidence="9 10">
    <name type="scientific">Marinomonas balearica</name>
    <dbReference type="NCBI Taxonomy" id="491947"/>
    <lineage>
        <taxon>Bacteria</taxon>
        <taxon>Pseudomonadati</taxon>
        <taxon>Pseudomonadota</taxon>
        <taxon>Gammaproteobacteria</taxon>
        <taxon>Oceanospirillales</taxon>
        <taxon>Oceanospirillaceae</taxon>
        <taxon>Marinomonas</taxon>
    </lineage>
</organism>
<protein>
    <submittedName>
        <fullName evidence="9">Feruloyl esterase</fullName>
    </submittedName>
</protein>
<evidence type="ECO:0000313" key="10">
    <source>
        <dbReference type="Proteomes" id="UP000294656"/>
    </source>
</evidence>
<evidence type="ECO:0000256" key="6">
    <source>
        <dbReference type="ARBA" id="ARBA00022837"/>
    </source>
</evidence>
<evidence type="ECO:0000256" key="5">
    <source>
        <dbReference type="ARBA" id="ARBA00022801"/>
    </source>
</evidence>
<dbReference type="Pfam" id="PF07519">
    <property type="entry name" value="Tannase"/>
    <property type="match status" value="1"/>
</dbReference>
<evidence type="ECO:0000256" key="7">
    <source>
        <dbReference type="ARBA" id="ARBA00023157"/>
    </source>
</evidence>
<evidence type="ECO:0000256" key="8">
    <source>
        <dbReference type="SAM" id="SignalP"/>
    </source>
</evidence>
<feature type="chain" id="PRO_5020652116" evidence="8">
    <location>
        <begin position="23"/>
        <end position="549"/>
    </location>
</feature>
<keyword evidence="7" id="KW-1015">Disulfide bond</keyword>
<sequence length="549" mass="60173">MKPILMLNVGLALVLTASLGQAAEMDCRSLSNSISNSVDITTKYVSKDDIVNVPYCLVRGELDKRTGIDGKFYSLKFELRLPENWKKRFAFQFNGGNDGAVKPALGVAAGLTPDQYPINQGFAVVSSDAGHNGKSNPDAGLVGGALFGHDPQARQDYGYSFIEKLNPVARELVESYYKQSIQYSYGIGKSNGGRQAMVSAVRYPNMFDGLLVGYPGFNLPKAAVQHAWDIQSLHAVNTDISKALTRQDLNVFSGAILKQCDSLDGVEDGLIFSSDECQKVFNPHALSCATDSMQGCLAEEKINALLLMHQGPSNSMNEALYSDWVYDSGISSGGWRFWKVESHIKPWDHKPIIGVMGAASLAHIFSTPPVDVSGDPKSLIDFLLAYDFDKDAPKIYNKTEVFPLSAMKVMTPPSADSPTLRDFQKSNGKLMIYHGNSDPVFSVKDTVRWYNRLDENNDGNARDFAKLYRVPGMPHGQGGPSADQFNMLEPLVSWVEQGLSPEKVIAITRDDNRDIPQSMKGLSRPLCAYPLTAIFSEGEASKASSFRCQ</sequence>
<dbReference type="InterPro" id="IPR029058">
    <property type="entry name" value="AB_hydrolase_fold"/>
</dbReference>
<dbReference type="AlphaFoldDB" id="A0A4R6M6D9"/>
<dbReference type="OrthoDB" id="7197884at2"/>
<evidence type="ECO:0000256" key="3">
    <source>
        <dbReference type="ARBA" id="ARBA00022723"/>
    </source>
</evidence>
<keyword evidence="5" id="KW-0378">Hydrolase</keyword>
<dbReference type="RefSeq" id="WP_133504439.1">
    <property type="nucleotide sequence ID" value="NZ_SNXC01000013.1"/>
</dbReference>
<keyword evidence="4 8" id="KW-0732">Signal</keyword>
<comment type="caution">
    <text evidence="9">The sequence shown here is derived from an EMBL/GenBank/DDBJ whole genome shotgun (WGS) entry which is preliminary data.</text>
</comment>
<dbReference type="GO" id="GO:0052689">
    <property type="term" value="F:carboxylic ester hydrolase activity"/>
    <property type="evidence" value="ECO:0007669"/>
    <property type="project" value="UniProtKB-KW"/>
</dbReference>
<reference evidence="9 10" key="1">
    <citation type="submission" date="2019-03" db="EMBL/GenBank/DDBJ databases">
        <title>Genomic Encyclopedia of Type Strains, Phase III (KMG-III): the genomes of soil and plant-associated and newly described type strains.</title>
        <authorList>
            <person name="Whitman W."/>
        </authorList>
    </citation>
    <scope>NUCLEOTIDE SEQUENCE [LARGE SCALE GENOMIC DNA]</scope>
    <source>
        <strain evidence="9 10">CECT 7378</strain>
    </source>
</reference>
<keyword evidence="6" id="KW-0106">Calcium</keyword>
<feature type="signal peptide" evidence="8">
    <location>
        <begin position="1"/>
        <end position="22"/>
    </location>
</feature>
<keyword evidence="2" id="KW-0719">Serine esterase</keyword>
<dbReference type="InterPro" id="IPR011118">
    <property type="entry name" value="Tannase/feruloyl_esterase"/>
</dbReference>
<evidence type="ECO:0000256" key="4">
    <source>
        <dbReference type="ARBA" id="ARBA00022729"/>
    </source>
</evidence>
<accession>A0A4R6M6D9</accession>
<dbReference type="Proteomes" id="UP000294656">
    <property type="component" value="Unassembled WGS sequence"/>
</dbReference>
<dbReference type="Gene3D" id="3.40.50.1820">
    <property type="entry name" value="alpha/beta hydrolase"/>
    <property type="match status" value="1"/>
</dbReference>
<dbReference type="GO" id="GO:0046872">
    <property type="term" value="F:metal ion binding"/>
    <property type="evidence" value="ECO:0007669"/>
    <property type="project" value="UniProtKB-KW"/>
</dbReference>
<keyword evidence="3" id="KW-0479">Metal-binding</keyword>
<evidence type="ECO:0000313" key="9">
    <source>
        <dbReference type="EMBL" id="TDO96947.1"/>
    </source>
</evidence>
<keyword evidence="10" id="KW-1185">Reference proteome</keyword>
<comment type="similarity">
    <text evidence="1">Belongs to the tannase family.</text>
</comment>
<gene>
    <name evidence="9" type="ORF">DFP79_2718</name>
</gene>
<dbReference type="PANTHER" id="PTHR33938">
    <property type="entry name" value="FERULOYL ESTERASE B-RELATED"/>
    <property type="match status" value="1"/>
</dbReference>
<dbReference type="PANTHER" id="PTHR33938:SF15">
    <property type="entry name" value="FERULOYL ESTERASE B-RELATED"/>
    <property type="match status" value="1"/>
</dbReference>
<dbReference type="SUPFAM" id="SSF53474">
    <property type="entry name" value="alpha/beta-Hydrolases"/>
    <property type="match status" value="1"/>
</dbReference>
<name>A0A4R6M6D9_9GAMM</name>